<dbReference type="EMBL" id="CP002454">
    <property type="protein sequence ID" value="ADV66857.1"/>
    <property type="molecule type" value="Genomic_DNA"/>
</dbReference>
<dbReference type="AlphaFoldDB" id="E8U718"/>
<accession>E8U718</accession>
<protein>
    <submittedName>
        <fullName evidence="1">Uncharacterized protein</fullName>
    </submittedName>
</protein>
<dbReference type="OrthoDB" id="72893at2"/>
<keyword evidence="2" id="KW-1185">Reference proteome</keyword>
<dbReference type="STRING" id="709986.Deima_1206"/>
<proteinExistence type="predicted"/>
<dbReference type="HOGENOM" id="CLU_199605_0_0_0"/>
<evidence type="ECO:0000313" key="2">
    <source>
        <dbReference type="Proteomes" id="UP000008635"/>
    </source>
</evidence>
<evidence type="ECO:0000313" key="1">
    <source>
        <dbReference type="EMBL" id="ADV66857.1"/>
    </source>
</evidence>
<reference evidence="1 2" key="1">
    <citation type="journal article" date="2011" name="Stand. Genomic Sci.">
        <title>Complete genome sequence of Deinococcus maricopensis type strain (LB-34).</title>
        <authorList>
            <person name="Pukall R."/>
            <person name="Zeytun A."/>
            <person name="Lucas S."/>
            <person name="Lapidus A."/>
            <person name="Hammon N."/>
            <person name="Deshpande S."/>
            <person name="Nolan M."/>
            <person name="Cheng J.F."/>
            <person name="Pitluck S."/>
            <person name="Liolios K."/>
            <person name="Pagani I."/>
            <person name="Mikhailova N."/>
            <person name="Ivanova N."/>
            <person name="Mavromatis K."/>
            <person name="Pati A."/>
            <person name="Tapia R."/>
            <person name="Han C."/>
            <person name="Goodwin L."/>
            <person name="Chen A."/>
            <person name="Palaniappan K."/>
            <person name="Land M."/>
            <person name="Hauser L."/>
            <person name="Chang Y.J."/>
            <person name="Jeffries C.D."/>
            <person name="Brambilla E.M."/>
            <person name="Rohde M."/>
            <person name="Goker M."/>
            <person name="Detter J.C."/>
            <person name="Woyke T."/>
            <person name="Bristow J."/>
            <person name="Eisen J.A."/>
            <person name="Markowitz V."/>
            <person name="Hugenholtz P."/>
            <person name="Kyrpides N.C."/>
            <person name="Klenk H.P."/>
        </authorList>
    </citation>
    <scope>NUCLEOTIDE SEQUENCE [LARGE SCALE GENOMIC DNA]</scope>
    <source>
        <strain evidence="2">DSM 21211 / LMG 22137 / NRRL B-23946 / LB-34</strain>
    </source>
</reference>
<dbReference type="Proteomes" id="UP000008635">
    <property type="component" value="Chromosome"/>
</dbReference>
<reference evidence="2" key="2">
    <citation type="submission" date="2011-01" db="EMBL/GenBank/DDBJ databases">
        <title>The complete genome of Deinococcus maricopensis DSM 21211.</title>
        <authorList>
            <consortium name="US DOE Joint Genome Institute (JGI-PGF)"/>
            <person name="Lucas S."/>
            <person name="Copeland A."/>
            <person name="Lapidus A."/>
            <person name="Goodwin L."/>
            <person name="Pitluck S."/>
            <person name="Kyrpides N."/>
            <person name="Mavromatis K."/>
            <person name="Pagani I."/>
            <person name="Ivanova N."/>
            <person name="Ovchinnikova G."/>
            <person name="Zeytun A."/>
            <person name="Detter J.C."/>
            <person name="Han C."/>
            <person name="Land M."/>
            <person name="Hauser L."/>
            <person name="Markowitz V."/>
            <person name="Cheng J.-F."/>
            <person name="Hugenholtz P."/>
            <person name="Woyke T."/>
            <person name="Wu D."/>
            <person name="Pukall R."/>
            <person name="Gehrich-Schroeter G."/>
            <person name="Brambilla E."/>
            <person name="Klenk H.-P."/>
            <person name="Eisen J.A."/>
        </authorList>
    </citation>
    <scope>NUCLEOTIDE SEQUENCE [LARGE SCALE GENOMIC DNA]</scope>
    <source>
        <strain evidence="2">DSM 21211 / LMG 22137 / NRRL B-23946 / LB-34</strain>
    </source>
</reference>
<name>E8U718_DEIML</name>
<dbReference type="KEGG" id="dmr:Deima_1206"/>
<organism evidence="1 2">
    <name type="scientific">Deinococcus maricopensis (strain DSM 21211 / LMG 22137 / NRRL B-23946 / LB-34)</name>
    <dbReference type="NCBI Taxonomy" id="709986"/>
    <lineage>
        <taxon>Bacteria</taxon>
        <taxon>Thermotogati</taxon>
        <taxon>Deinococcota</taxon>
        <taxon>Deinococci</taxon>
        <taxon>Deinococcales</taxon>
        <taxon>Deinococcaceae</taxon>
        <taxon>Deinococcus</taxon>
    </lineage>
</organism>
<gene>
    <name evidence="1" type="ordered locus">Deima_1206</name>
</gene>
<dbReference type="RefSeq" id="WP_013556362.1">
    <property type="nucleotide sequence ID" value="NC_014958.1"/>
</dbReference>
<sequence length="63" mass="7091">MKNWQCSWVPGTMNRVQIKGENASTETTIDKLVRAFGAPILTDLYLRGRAVISTERDLLKILA</sequence>